<dbReference type="RefSeq" id="WP_033005712.1">
    <property type="nucleotide sequence ID" value="NZ_CP061470.1"/>
</dbReference>
<evidence type="ECO:0000313" key="1">
    <source>
        <dbReference type="EMBL" id="QNU17236.1"/>
    </source>
</evidence>
<protein>
    <submittedName>
        <fullName evidence="1">Uncharacterized protein</fullName>
    </submittedName>
</protein>
<dbReference type="AlphaFoldDB" id="A0A7H1RSJ7"/>
<reference evidence="1 2" key="1">
    <citation type="submission" date="2020-09" db="EMBL/GenBank/DDBJ databases">
        <title>Complete Geobacillus genomes through the use of hybrid genome assembly.</title>
        <authorList>
            <person name="Vera D.L."/>
            <person name="Venkateswaran K."/>
            <person name="Singh N.K."/>
            <person name="Landry K."/>
        </authorList>
    </citation>
    <scope>NUCLEOTIDE SEQUENCE [LARGE SCALE GENOMIC DNA]</scope>
    <source>
        <strain evidence="1 2">SURF-189</strain>
    </source>
</reference>
<dbReference type="KEGG" id="gza:IC807_12450"/>
<dbReference type="Proteomes" id="UP000516388">
    <property type="component" value="Chromosome"/>
</dbReference>
<accession>A0A7H1RSJ7</accession>
<dbReference type="EMBL" id="CP061470">
    <property type="protein sequence ID" value="QNU17236.1"/>
    <property type="molecule type" value="Genomic_DNA"/>
</dbReference>
<proteinExistence type="predicted"/>
<sequence length="109" mass="12848">MEQGEQMPWLLDSRHVEMECLKEIVKSLSYTKEKLLEIIINPGNYDEETVQRAWDHLNMIDEGLLARKDGLLSAEIHRSLIEIKKKLKKMKRQCDKRERPLSQDRGDGE</sequence>
<organism evidence="1 2">
    <name type="scientific">Geobacillus zalihae</name>
    <dbReference type="NCBI Taxonomy" id="213419"/>
    <lineage>
        <taxon>Bacteria</taxon>
        <taxon>Bacillati</taxon>
        <taxon>Bacillota</taxon>
        <taxon>Bacilli</taxon>
        <taxon>Bacillales</taxon>
        <taxon>Anoxybacillaceae</taxon>
        <taxon>Geobacillus</taxon>
    </lineage>
</organism>
<name>A0A7H1RSJ7_9BACL</name>
<keyword evidence="2" id="KW-1185">Reference proteome</keyword>
<evidence type="ECO:0000313" key="2">
    <source>
        <dbReference type="Proteomes" id="UP000516388"/>
    </source>
</evidence>
<gene>
    <name evidence="1" type="ORF">IC807_12450</name>
</gene>